<dbReference type="NCBIfam" id="TIGR01841">
    <property type="entry name" value="phasin"/>
    <property type="match status" value="1"/>
</dbReference>
<dbReference type="EMBL" id="NHRY01000067">
    <property type="protein sequence ID" value="PPQ35804.1"/>
    <property type="molecule type" value="Genomic_DNA"/>
</dbReference>
<evidence type="ECO:0000313" key="3">
    <source>
        <dbReference type="Proteomes" id="UP000239724"/>
    </source>
</evidence>
<evidence type="ECO:0000259" key="1">
    <source>
        <dbReference type="Pfam" id="PF09361"/>
    </source>
</evidence>
<dbReference type="Pfam" id="PF09361">
    <property type="entry name" value="Phasin_2"/>
    <property type="match status" value="1"/>
</dbReference>
<keyword evidence="3" id="KW-1185">Reference proteome</keyword>
<dbReference type="OrthoDB" id="9812006at2"/>
<proteinExistence type="predicted"/>
<comment type="caution">
    <text evidence="2">The sequence shown here is derived from an EMBL/GenBank/DDBJ whole genome shotgun (WGS) entry which is preliminary data.</text>
</comment>
<sequence>MASQPKTLADFGDFTKMFADMKLPAVPDMEAFVAASRRNIETLTAANKVALEGAQAVARRHMEIVQQSMSEMTEALRSLSAVESPQAKAARHAELLKAAYEHAVANMKEIGDLIQNANAEAVHLLNARFAEAMDEVKALAEKSAKS</sequence>
<dbReference type="InterPro" id="IPR010127">
    <property type="entry name" value="Phasin_subfam-1"/>
</dbReference>
<dbReference type="Proteomes" id="UP000239724">
    <property type="component" value="Unassembled WGS sequence"/>
</dbReference>
<dbReference type="InterPro" id="IPR018968">
    <property type="entry name" value="Phasin"/>
</dbReference>
<dbReference type="RefSeq" id="WP_104518060.1">
    <property type="nucleotide sequence ID" value="NZ_NHRY01000067.1"/>
</dbReference>
<gene>
    <name evidence="2" type="ORF">CCS01_06610</name>
</gene>
<name>A0A2S6NKW9_RHOGL</name>
<reference evidence="2 3" key="1">
    <citation type="journal article" date="2018" name="Arch. Microbiol.">
        <title>New insights into the metabolic potential of the phototrophic purple bacterium Rhodopila globiformis DSM 161(T) from its draft genome sequence and evidence for a vanadium-dependent nitrogenase.</title>
        <authorList>
            <person name="Imhoff J.F."/>
            <person name="Rahn T."/>
            <person name="Kunzel S."/>
            <person name="Neulinger S.C."/>
        </authorList>
    </citation>
    <scope>NUCLEOTIDE SEQUENCE [LARGE SCALE GENOMIC DNA]</scope>
    <source>
        <strain evidence="2 3">DSM 161</strain>
    </source>
</reference>
<protein>
    <submittedName>
        <fullName evidence="2">Phasin</fullName>
    </submittedName>
</protein>
<organism evidence="2 3">
    <name type="scientific">Rhodopila globiformis</name>
    <name type="common">Rhodopseudomonas globiformis</name>
    <dbReference type="NCBI Taxonomy" id="1071"/>
    <lineage>
        <taxon>Bacteria</taxon>
        <taxon>Pseudomonadati</taxon>
        <taxon>Pseudomonadota</taxon>
        <taxon>Alphaproteobacteria</taxon>
        <taxon>Acetobacterales</taxon>
        <taxon>Acetobacteraceae</taxon>
        <taxon>Rhodopila</taxon>
    </lineage>
</organism>
<accession>A0A2S6NKW9</accession>
<feature type="domain" description="Phasin" evidence="1">
    <location>
        <begin position="30"/>
        <end position="129"/>
    </location>
</feature>
<dbReference type="AlphaFoldDB" id="A0A2S6NKW9"/>
<evidence type="ECO:0000313" key="2">
    <source>
        <dbReference type="EMBL" id="PPQ35804.1"/>
    </source>
</evidence>